<name>A0ABV1YRH8_9HYPH</name>
<accession>A0ABV1YRH8</accession>
<reference evidence="1 2" key="1">
    <citation type="journal article" date="2024" name="Proc. Natl. Acad. Sci. U.S.A.">
        <title>The evolutionary genomics of adaptation to stress in wild rhizobium bacteria.</title>
        <authorList>
            <person name="Kehlet-Delgado H."/>
            <person name="Montoya A.P."/>
            <person name="Jensen K.T."/>
            <person name="Wendlandt C.E."/>
            <person name="Dexheimer C."/>
            <person name="Roberts M."/>
            <person name="Torres Martinez L."/>
            <person name="Friesen M.L."/>
            <person name="Griffitts J.S."/>
            <person name="Porter S.S."/>
        </authorList>
    </citation>
    <scope>NUCLEOTIDE SEQUENCE [LARGE SCALE GENOMIC DNA]</scope>
    <source>
        <strain evidence="1 2">M0729</strain>
    </source>
</reference>
<dbReference type="Proteomes" id="UP001464387">
    <property type="component" value="Unassembled WGS sequence"/>
</dbReference>
<comment type="caution">
    <text evidence="1">The sequence shown here is derived from an EMBL/GenBank/DDBJ whole genome shotgun (WGS) entry which is preliminary data.</text>
</comment>
<keyword evidence="2" id="KW-1185">Reference proteome</keyword>
<evidence type="ECO:0000313" key="2">
    <source>
        <dbReference type="Proteomes" id="UP001464387"/>
    </source>
</evidence>
<organism evidence="1 2">
    <name type="scientific">Mesorhizobium opportunistum</name>
    <dbReference type="NCBI Taxonomy" id="593909"/>
    <lineage>
        <taxon>Bacteria</taxon>
        <taxon>Pseudomonadati</taxon>
        <taxon>Pseudomonadota</taxon>
        <taxon>Alphaproteobacteria</taxon>
        <taxon>Hyphomicrobiales</taxon>
        <taxon>Phyllobacteriaceae</taxon>
        <taxon>Mesorhizobium</taxon>
    </lineage>
</organism>
<dbReference type="RefSeq" id="WP_352658103.1">
    <property type="nucleotide sequence ID" value="NZ_JAMYMY010000095.1"/>
</dbReference>
<protein>
    <submittedName>
        <fullName evidence="1">IS110 family transposase</fullName>
    </submittedName>
</protein>
<proteinExistence type="predicted"/>
<evidence type="ECO:0000313" key="1">
    <source>
        <dbReference type="EMBL" id="MER8937780.1"/>
    </source>
</evidence>
<sequence length="82" mass="9015">MEQFLGLDVSVLTTSVCVMDTAGKLIREGKVETELEAIGALFAIGGLYKRVGLEAGPFSQWLYSVPQTKCAGRPEGVWWRRP</sequence>
<dbReference type="EMBL" id="JAMYPJ010000104">
    <property type="protein sequence ID" value="MER8937780.1"/>
    <property type="molecule type" value="Genomic_DNA"/>
</dbReference>
<gene>
    <name evidence="1" type="ORF">NKI33_33250</name>
</gene>